<name>A0AAV4NJK5_CAEEX</name>
<accession>A0AAV4NJK5</accession>
<dbReference type="Proteomes" id="UP001054945">
    <property type="component" value="Unassembled WGS sequence"/>
</dbReference>
<comment type="caution">
    <text evidence="1">The sequence shown here is derived from an EMBL/GenBank/DDBJ whole genome shotgun (WGS) entry which is preliminary data.</text>
</comment>
<protein>
    <submittedName>
        <fullName evidence="1">Uncharacterized protein</fullName>
    </submittedName>
</protein>
<organism evidence="1 2">
    <name type="scientific">Caerostris extrusa</name>
    <name type="common">Bark spider</name>
    <name type="synonym">Caerostris bankana</name>
    <dbReference type="NCBI Taxonomy" id="172846"/>
    <lineage>
        <taxon>Eukaryota</taxon>
        <taxon>Metazoa</taxon>
        <taxon>Ecdysozoa</taxon>
        <taxon>Arthropoda</taxon>
        <taxon>Chelicerata</taxon>
        <taxon>Arachnida</taxon>
        <taxon>Araneae</taxon>
        <taxon>Araneomorphae</taxon>
        <taxon>Entelegynae</taxon>
        <taxon>Araneoidea</taxon>
        <taxon>Araneidae</taxon>
        <taxon>Caerostris</taxon>
    </lineage>
</organism>
<sequence>MKIRSLMVFCSARCEARKRMASRMKNEILSFRKFRHRSQLFGASPLTRQIISCSRHWVGQERRGKKMGKEKDVPFFHEKIFHALDISYRSIKHK</sequence>
<keyword evidence="2" id="KW-1185">Reference proteome</keyword>
<evidence type="ECO:0000313" key="2">
    <source>
        <dbReference type="Proteomes" id="UP001054945"/>
    </source>
</evidence>
<dbReference type="AlphaFoldDB" id="A0AAV4NJK5"/>
<dbReference type="EMBL" id="BPLR01003389">
    <property type="protein sequence ID" value="GIX84018.1"/>
    <property type="molecule type" value="Genomic_DNA"/>
</dbReference>
<gene>
    <name evidence="1" type="ORF">CEXT_376371</name>
</gene>
<evidence type="ECO:0000313" key="1">
    <source>
        <dbReference type="EMBL" id="GIX84018.1"/>
    </source>
</evidence>
<reference evidence="1 2" key="1">
    <citation type="submission" date="2021-06" db="EMBL/GenBank/DDBJ databases">
        <title>Caerostris extrusa draft genome.</title>
        <authorList>
            <person name="Kono N."/>
            <person name="Arakawa K."/>
        </authorList>
    </citation>
    <scope>NUCLEOTIDE SEQUENCE [LARGE SCALE GENOMIC DNA]</scope>
</reference>
<proteinExistence type="predicted"/>